<evidence type="ECO:0000313" key="2">
    <source>
        <dbReference type="Proteomes" id="UP001651158"/>
    </source>
</evidence>
<dbReference type="Proteomes" id="UP001651158">
    <property type="component" value="Unassembled WGS sequence"/>
</dbReference>
<dbReference type="EMBL" id="JAKROA010000002">
    <property type="protein sequence ID" value="KAL5110976.1"/>
    <property type="molecule type" value="Genomic_DNA"/>
</dbReference>
<sequence>MDCATSGISLRDRRLLVLSLVSGDNFEDMPTACIVVEASLGPQVLCTDPVKHYRNPQFEQELAWDLDRRSLLLYRSYRHLMRLNFYTVHSSGCPRERDLLGYVLLEPREATQRKLYGWHQLIDNTSKRHPEICCGLYIEPYLN</sequence>
<dbReference type="SUPFAM" id="SSF49562">
    <property type="entry name" value="C2 domain (Calcium/lipid-binding domain, CaLB)"/>
    <property type="match status" value="1"/>
</dbReference>
<keyword evidence="2" id="KW-1185">Reference proteome</keyword>
<name>A0ABR4QMU7_9CEST</name>
<evidence type="ECO:0008006" key="3">
    <source>
        <dbReference type="Google" id="ProtNLM"/>
    </source>
</evidence>
<gene>
    <name evidence="1" type="ORF">TcWFU_009816</name>
</gene>
<organism evidence="1 2">
    <name type="scientific">Taenia crassiceps</name>
    <dbReference type="NCBI Taxonomy" id="6207"/>
    <lineage>
        <taxon>Eukaryota</taxon>
        <taxon>Metazoa</taxon>
        <taxon>Spiralia</taxon>
        <taxon>Lophotrochozoa</taxon>
        <taxon>Platyhelminthes</taxon>
        <taxon>Cestoda</taxon>
        <taxon>Eucestoda</taxon>
        <taxon>Cyclophyllidea</taxon>
        <taxon>Taeniidae</taxon>
        <taxon>Taenia</taxon>
    </lineage>
</organism>
<comment type="caution">
    <text evidence="1">The sequence shown here is derived from an EMBL/GenBank/DDBJ whole genome shotgun (WGS) entry which is preliminary data.</text>
</comment>
<evidence type="ECO:0000313" key="1">
    <source>
        <dbReference type="EMBL" id="KAL5110976.1"/>
    </source>
</evidence>
<dbReference type="Gene3D" id="2.60.40.150">
    <property type="entry name" value="C2 domain"/>
    <property type="match status" value="1"/>
</dbReference>
<proteinExistence type="predicted"/>
<dbReference type="InterPro" id="IPR035892">
    <property type="entry name" value="C2_domain_sf"/>
</dbReference>
<reference evidence="1 2" key="1">
    <citation type="journal article" date="2022" name="Front. Cell. Infect. Microbiol.">
        <title>The Genomes of Two Strains of Taenia crassiceps the Animal Model for the Study of Human Cysticercosis.</title>
        <authorList>
            <person name="Bobes R.J."/>
            <person name="Estrada K."/>
            <person name="Rios-Valencia D.G."/>
            <person name="Calderon-Gallegos A."/>
            <person name="de la Torre P."/>
            <person name="Carrero J.C."/>
            <person name="Sanchez-Flores A."/>
            <person name="Laclette J.P."/>
        </authorList>
    </citation>
    <scope>NUCLEOTIDE SEQUENCE [LARGE SCALE GENOMIC DNA]</scope>
    <source>
        <strain evidence="1">WFUcys</strain>
    </source>
</reference>
<protein>
    <recommendedName>
        <fullName evidence="3">C2 domain-containing protein</fullName>
    </recommendedName>
</protein>
<accession>A0ABR4QMU7</accession>